<dbReference type="RefSeq" id="WP_051984878.1">
    <property type="nucleotide sequence ID" value="NZ_CCCS020000049.1"/>
</dbReference>
<evidence type="ECO:0000313" key="9">
    <source>
        <dbReference type="Proteomes" id="UP000595420"/>
    </source>
</evidence>
<reference evidence="5" key="1">
    <citation type="submission" date="2014-03" db="EMBL/GenBank/DDBJ databases">
        <authorList>
            <person name="Genoscope - CEA"/>
        </authorList>
    </citation>
    <scope>NUCLEOTIDE SEQUENCE [LARGE SCALE GENOMIC DNA]</scope>
    <source>
        <strain evidence="5">CF27</strain>
    </source>
</reference>
<dbReference type="Gene3D" id="1.20.1280.20">
    <property type="entry name" value="HscB, C-terminal domain"/>
    <property type="match status" value="1"/>
</dbReference>
<evidence type="ECO:0000313" key="7">
    <source>
        <dbReference type="EMBL" id="SMH67582.1"/>
    </source>
</evidence>
<dbReference type="SUPFAM" id="SSF46565">
    <property type="entry name" value="Chaperone J-domain"/>
    <property type="match status" value="1"/>
</dbReference>
<evidence type="ECO:0000256" key="1">
    <source>
        <dbReference type="ARBA" id="ARBA00010476"/>
    </source>
</evidence>
<proteinExistence type="inferred from homology"/>
<reference evidence="7 8" key="3">
    <citation type="submission" date="2017-03" db="EMBL/GenBank/DDBJ databases">
        <authorList>
            <person name="Regsiter A."/>
            <person name="William W."/>
        </authorList>
    </citation>
    <scope>NUCLEOTIDE SEQUENCE [LARGE SCALE GENOMIC DNA]</scope>
    <source>
        <strain evidence="7">PRJEB5721</strain>
    </source>
</reference>
<dbReference type="GO" id="GO:0001671">
    <property type="term" value="F:ATPase activator activity"/>
    <property type="evidence" value="ECO:0007669"/>
    <property type="project" value="InterPro"/>
</dbReference>
<comment type="similarity">
    <text evidence="1 3">Belongs to the HscB family.</text>
</comment>
<comment type="function">
    <text evidence="3">Co-chaperone involved in the maturation of iron-sulfur cluster-containing proteins. Seems to help targeting proteins to be folded toward HscA.</text>
</comment>
<dbReference type="GO" id="GO:0044571">
    <property type="term" value="P:[2Fe-2S] cluster assembly"/>
    <property type="evidence" value="ECO:0007669"/>
    <property type="project" value="InterPro"/>
</dbReference>
<feature type="domain" description="Co-chaperone HscB C-terminal oligomerisation" evidence="4">
    <location>
        <begin position="119"/>
        <end position="195"/>
    </location>
</feature>
<evidence type="ECO:0000313" key="5">
    <source>
        <dbReference type="EMBL" id="CDQ11222.1"/>
    </source>
</evidence>
<evidence type="ECO:0000313" key="6">
    <source>
        <dbReference type="EMBL" id="QQD71857.1"/>
    </source>
</evidence>
<dbReference type="Gene3D" id="1.10.287.110">
    <property type="entry name" value="DnaJ domain"/>
    <property type="match status" value="1"/>
</dbReference>
<organism evidence="5">
    <name type="scientific">Acidithiobacillus ferrivorans</name>
    <dbReference type="NCBI Taxonomy" id="160808"/>
    <lineage>
        <taxon>Bacteria</taxon>
        <taxon>Pseudomonadati</taxon>
        <taxon>Pseudomonadota</taxon>
        <taxon>Acidithiobacillia</taxon>
        <taxon>Acidithiobacillales</taxon>
        <taxon>Acidithiobacillaceae</taxon>
        <taxon>Acidithiobacillus</taxon>
    </lineage>
</organism>
<name>A0A060URG5_9PROT</name>
<dbReference type="AlphaFoldDB" id="A0A060URG5"/>
<evidence type="ECO:0000259" key="4">
    <source>
        <dbReference type="Pfam" id="PF07743"/>
    </source>
</evidence>
<evidence type="ECO:0000256" key="3">
    <source>
        <dbReference type="HAMAP-Rule" id="MF_00682"/>
    </source>
</evidence>
<protein>
    <recommendedName>
        <fullName evidence="3">Co-chaperone protein HscB homolog</fullName>
    </recommendedName>
</protein>
<dbReference type="GO" id="GO:0051259">
    <property type="term" value="P:protein complex oligomerization"/>
    <property type="evidence" value="ECO:0007669"/>
    <property type="project" value="InterPro"/>
</dbReference>
<gene>
    <name evidence="3 5" type="primary">hscB</name>
    <name evidence="7" type="ORF">AFERRI_50784</name>
    <name evidence="5" type="ORF">AFERRI_530117</name>
    <name evidence="6" type="ORF">H2515_10475</name>
</gene>
<dbReference type="InterPro" id="IPR004640">
    <property type="entry name" value="HscB"/>
</dbReference>
<dbReference type="Proteomes" id="UP000193925">
    <property type="component" value="Chromosome AFERRI"/>
</dbReference>
<evidence type="ECO:0000256" key="2">
    <source>
        <dbReference type="ARBA" id="ARBA00023186"/>
    </source>
</evidence>
<keyword evidence="8" id="KW-1185">Reference proteome</keyword>
<dbReference type="PANTHER" id="PTHR14021">
    <property type="entry name" value="IRON-SULFUR CLUSTER CO-CHAPERONE PROTEIN HSCB"/>
    <property type="match status" value="1"/>
</dbReference>
<dbReference type="SUPFAM" id="SSF47144">
    <property type="entry name" value="HSC20 (HSCB), C-terminal oligomerisation domain"/>
    <property type="match status" value="1"/>
</dbReference>
<sequence length="205" mass="22659">MADSCFQCGAELVAPSALCASCGVVQPFRADLSLFAVAGLPEKYDLDVQTLRTQVFALQKGLHPDRFAHAEPTARRYSLEWSTRLNEALAILRDPLKRANYLLQCQGVDALGEQVKVADPGLLMTQMLYRERLEDIMAARDLPGMEALRQEVDKAVTRVVQRLKGLLAILPCTESEAAGSAVRELQFLDKLVGEIDRSEESLQNV</sequence>
<dbReference type="GO" id="GO:1990230">
    <property type="term" value="C:iron-sulfur cluster transfer complex"/>
    <property type="evidence" value="ECO:0007669"/>
    <property type="project" value="TreeGrafter"/>
</dbReference>
<keyword evidence="2 3" id="KW-0143">Chaperone</keyword>
<dbReference type="HAMAP" id="MF_00682">
    <property type="entry name" value="HscB"/>
    <property type="match status" value="1"/>
</dbReference>
<dbReference type="GO" id="GO:0051087">
    <property type="term" value="F:protein-folding chaperone binding"/>
    <property type="evidence" value="ECO:0007669"/>
    <property type="project" value="InterPro"/>
</dbReference>
<evidence type="ECO:0000313" key="8">
    <source>
        <dbReference type="Proteomes" id="UP000193925"/>
    </source>
</evidence>
<reference evidence="5" key="2">
    <citation type="submission" date="2014-07" db="EMBL/GenBank/DDBJ databases">
        <title>Initial genome analysis of the psychrotolerant acidophile Acidithiobacillus ferrivorans CF27: insights into iron and sulfur oxidation pathways and into biofilm formation.</title>
        <authorList>
            <person name="Talla E."/>
            <person name="Hedrich S."/>
            <person name="Mangenot S."/>
            <person name="Ji B."/>
            <person name="Johnson D.B."/>
            <person name="Barbe V."/>
            <person name="Bonnefoy V."/>
        </authorList>
    </citation>
    <scope>NUCLEOTIDE SEQUENCE [LARGE SCALE GENOMIC DNA]</scope>
    <source>
        <strain evidence="5">CF27</strain>
    </source>
</reference>
<dbReference type="InterPro" id="IPR036869">
    <property type="entry name" value="J_dom_sf"/>
</dbReference>
<dbReference type="EMBL" id="CCCS020000049">
    <property type="protein sequence ID" value="CDQ11222.1"/>
    <property type="molecule type" value="Genomic_DNA"/>
</dbReference>
<dbReference type="EMBL" id="LT841305">
    <property type="protein sequence ID" value="SMH67582.1"/>
    <property type="molecule type" value="Genomic_DNA"/>
</dbReference>
<dbReference type="PANTHER" id="PTHR14021:SF15">
    <property type="entry name" value="IRON-SULFUR CLUSTER CO-CHAPERONE PROTEIN HSCB"/>
    <property type="match status" value="1"/>
</dbReference>
<reference evidence="6 9" key="4">
    <citation type="submission" date="2020-07" db="EMBL/GenBank/DDBJ databases">
        <title>Complete genome sequence analysis of Acidithiobacillus ferrivorans XJFY6S-08 reveals extreme environmental adaptation to alpine acid mine drainage.</title>
        <authorList>
            <person name="Yan L."/>
            <person name="Ni Y."/>
        </authorList>
    </citation>
    <scope>NUCLEOTIDE SEQUENCE [LARGE SCALE GENOMIC DNA]</scope>
    <source>
        <strain evidence="6 9">XJFY6S-08</strain>
    </source>
</reference>
<dbReference type="NCBIfam" id="TIGR00714">
    <property type="entry name" value="hscB"/>
    <property type="match status" value="1"/>
</dbReference>
<dbReference type="GO" id="GO:0006457">
    <property type="term" value="P:protein folding"/>
    <property type="evidence" value="ECO:0007669"/>
    <property type="project" value="UniProtKB-UniRule"/>
</dbReference>
<comment type="subunit">
    <text evidence="3">Interacts with HscA and stimulates its ATPase activity.</text>
</comment>
<dbReference type="InterPro" id="IPR009073">
    <property type="entry name" value="HscB_oligo_C"/>
</dbReference>
<dbReference type="EMBL" id="CP059488">
    <property type="protein sequence ID" value="QQD71857.1"/>
    <property type="molecule type" value="Genomic_DNA"/>
</dbReference>
<dbReference type="Proteomes" id="UP000595420">
    <property type="component" value="Chromosome"/>
</dbReference>
<accession>A0A060URG5</accession>
<dbReference type="Pfam" id="PF07743">
    <property type="entry name" value="HSCB_C"/>
    <property type="match status" value="1"/>
</dbReference>
<dbReference type="InterPro" id="IPR036386">
    <property type="entry name" value="HscB_C_sf"/>
</dbReference>